<sequence length="895" mass="101228">MYLFKKIVFLAIMLFTVLVLSQNETNNWYFGENAGINFKDTRPIVLNNGAMSTPAGCSSISDRNGNLLFYTNGGTIWNRNHEIMENGATLAGDINNTQTSIIIPKPNDDSTYYIFLTRVEKTTSAPLFTPGLFFAEVRFSNNKPLGEVTIRSSRLLNTTTERLTAIHDIESESIKVVAFGSENADGDPKDTFFVFNIDENGINRTPIKSKVNIIKSSKGGMKFTPDGKKIALADYDGNNIYIYNFNNTDSSIAFDFSISPNVPFSTLFPYSVEFSPDSRIIYFTAENASFCILFKYLLYSVDPLYEKQGIASSSDYRFGDLQLASNGKIYVANYFPETPINSIETISVINDPENEEDSGFSLSSFNLNPNASYKGLPNFISSFLRNRIITENKCVEETFEFYTDSYMPIDSILWEFGDGSTSTELTPTHIYNVSGGYVVNATITYNNRDYLIQKKIEVYAKPLINSNETLTQCDTDYDGVSLFNLYNIEDKVINLNRDFEYFFYNSNNNALNDINPIESPENYINKSNPEELFVRIVTPEGCYTISNFFIENTNSDLLNSADIYVCENSDNIDNNGIARFDLSLKESEIRTQFNIPASSKVNFYSTFSDAQTKVNPPFLFVNTTSTTLWFRIETSNNDCAGIGSFNAIVNSAIVLDIEDSYTICYSNEDSSINLDGNQTNDAWEWKDSNGNIISTNQKISISTPGNYSLTAYKTENNLLCSRTEYFDVRLPNPMAFYEVKTENNQIFASINGFGVYEFSIDGINYFGNGKEYTFSNVKAGIYTLHVKDVNDCEQPISQQVAFIGYPRYFTPNNDGINDYWKIEGISNDLYISGDIYIYDRYGRSLYFMDLTTNLHGWDGTFNGKKLASNDYWFKATLTDNENNTFTKTGHFSAKY</sequence>
<feature type="domain" description="PKD" evidence="1">
    <location>
        <begin position="408"/>
        <end position="444"/>
    </location>
</feature>
<dbReference type="Pfam" id="PF18911">
    <property type="entry name" value="PKD_4"/>
    <property type="match status" value="1"/>
</dbReference>
<name>A0ABS9IK61_9FLAO</name>
<dbReference type="Gene3D" id="2.60.40.10">
    <property type="entry name" value="Immunoglobulins"/>
    <property type="match status" value="1"/>
</dbReference>
<dbReference type="InterPro" id="IPR015943">
    <property type="entry name" value="WD40/YVTN_repeat-like_dom_sf"/>
</dbReference>
<organism evidence="2 3">
    <name type="scientific">Flaviramulus multivorans</name>
    <dbReference type="NCBI Taxonomy" id="1304750"/>
    <lineage>
        <taxon>Bacteria</taxon>
        <taxon>Pseudomonadati</taxon>
        <taxon>Bacteroidota</taxon>
        <taxon>Flavobacteriia</taxon>
        <taxon>Flavobacteriales</taxon>
        <taxon>Flavobacteriaceae</taxon>
        <taxon>Flaviramulus</taxon>
    </lineage>
</organism>
<dbReference type="InterPro" id="IPR013783">
    <property type="entry name" value="Ig-like_fold"/>
</dbReference>
<dbReference type="InterPro" id="IPR022409">
    <property type="entry name" value="PKD/Chitinase_dom"/>
</dbReference>
<evidence type="ECO:0000313" key="2">
    <source>
        <dbReference type="EMBL" id="MCF7560967.1"/>
    </source>
</evidence>
<dbReference type="PROSITE" id="PS50093">
    <property type="entry name" value="PKD"/>
    <property type="match status" value="1"/>
</dbReference>
<dbReference type="NCBIfam" id="TIGR04131">
    <property type="entry name" value="Bac_Flav_CTERM"/>
    <property type="match status" value="1"/>
</dbReference>
<dbReference type="Gene3D" id="2.130.10.10">
    <property type="entry name" value="YVTN repeat-like/Quinoprotein amine dehydrogenase"/>
    <property type="match status" value="1"/>
</dbReference>
<dbReference type="Proteomes" id="UP001200022">
    <property type="component" value="Unassembled WGS sequence"/>
</dbReference>
<dbReference type="RefSeq" id="WP_237231649.1">
    <property type="nucleotide sequence ID" value="NZ_JAKKDV010000004.1"/>
</dbReference>
<dbReference type="SUPFAM" id="SSF75011">
    <property type="entry name" value="3-carboxy-cis,cis-mucoante lactonizing enzyme"/>
    <property type="match status" value="1"/>
</dbReference>
<gene>
    <name evidence="2" type="ORF">L3X39_10000</name>
</gene>
<dbReference type="EMBL" id="JAKKDV010000004">
    <property type="protein sequence ID" value="MCF7560967.1"/>
    <property type="molecule type" value="Genomic_DNA"/>
</dbReference>
<evidence type="ECO:0000313" key="3">
    <source>
        <dbReference type="Proteomes" id="UP001200022"/>
    </source>
</evidence>
<dbReference type="SMART" id="SM00089">
    <property type="entry name" value="PKD"/>
    <property type="match status" value="1"/>
</dbReference>
<reference evidence="2 3" key="1">
    <citation type="submission" date="2022-01" db="EMBL/GenBank/DDBJ databases">
        <title>Draft genome sequence of Sabulilitoribacter multivorans KCTC 32326.</title>
        <authorList>
            <person name="Oh J.-S."/>
        </authorList>
    </citation>
    <scope>NUCLEOTIDE SEQUENCE [LARGE SCALE GENOMIC DNA]</scope>
    <source>
        <strain evidence="2 3">M-M16</strain>
    </source>
</reference>
<comment type="caution">
    <text evidence="2">The sequence shown here is derived from an EMBL/GenBank/DDBJ whole genome shotgun (WGS) entry which is preliminary data.</text>
</comment>
<dbReference type="SUPFAM" id="SSF49299">
    <property type="entry name" value="PKD domain"/>
    <property type="match status" value="1"/>
</dbReference>
<dbReference type="InterPro" id="IPR026341">
    <property type="entry name" value="T9SS_type_B"/>
</dbReference>
<proteinExistence type="predicted"/>
<dbReference type="InterPro" id="IPR035986">
    <property type="entry name" value="PKD_dom_sf"/>
</dbReference>
<dbReference type="InterPro" id="IPR000601">
    <property type="entry name" value="PKD_dom"/>
</dbReference>
<evidence type="ECO:0000259" key="1">
    <source>
        <dbReference type="PROSITE" id="PS50093"/>
    </source>
</evidence>
<dbReference type="CDD" id="cd00146">
    <property type="entry name" value="PKD"/>
    <property type="match status" value="1"/>
</dbReference>
<accession>A0ABS9IK61</accession>
<keyword evidence="3" id="KW-1185">Reference proteome</keyword>
<protein>
    <submittedName>
        <fullName evidence="2">T9SS type B sorting domain-containing protein</fullName>
    </submittedName>
</protein>
<dbReference type="Pfam" id="PF13585">
    <property type="entry name" value="CHU_C"/>
    <property type="match status" value="1"/>
</dbReference>